<feature type="domain" description="TIL" evidence="4">
    <location>
        <begin position="98"/>
        <end position="157"/>
    </location>
</feature>
<organism evidence="5 6">
    <name type="scientific">Phyllotreta striolata</name>
    <name type="common">Striped flea beetle</name>
    <name type="synonym">Crioceris striolata</name>
    <dbReference type="NCBI Taxonomy" id="444603"/>
    <lineage>
        <taxon>Eukaryota</taxon>
        <taxon>Metazoa</taxon>
        <taxon>Ecdysozoa</taxon>
        <taxon>Arthropoda</taxon>
        <taxon>Hexapoda</taxon>
        <taxon>Insecta</taxon>
        <taxon>Pterygota</taxon>
        <taxon>Neoptera</taxon>
        <taxon>Endopterygota</taxon>
        <taxon>Coleoptera</taxon>
        <taxon>Polyphaga</taxon>
        <taxon>Cucujiformia</taxon>
        <taxon>Chrysomeloidea</taxon>
        <taxon>Chrysomelidae</taxon>
        <taxon>Galerucinae</taxon>
        <taxon>Alticini</taxon>
        <taxon>Phyllotreta</taxon>
    </lineage>
</organism>
<gene>
    <name evidence="5" type="ORF">PHYEVI_LOCUS8754</name>
</gene>
<feature type="domain" description="TIL" evidence="4">
    <location>
        <begin position="30"/>
        <end position="89"/>
    </location>
</feature>
<accession>A0A9P0GW47</accession>
<feature type="domain" description="TIL" evidence="4">
    <location>
        <begin position="301"/>
        <end position="362"/>
    </location>
</feature>
<dbReference type="CDD" id="cd19941">
    <property type="entry name" value="TIL"/>
    <property type="match status" value="7"/>
</dbReference>
<dbReference type="Gene3D" id="2.10.25.10">
    <property type="entry name" value="Laminin"/>
    <property type="match status" value="7"/>
</dbReference>
<keyword evidence="1" id="KW-0646">Protease inhibitor</keyword>
<dbReference type="PANTHER" id="PTHR23259:SF70">
    <property type="entry name" value="ACCESSORY GLAND PROTEIN ACP62F-RELATED"/>
    <property type="match status" value="1"/>
</dbReference>
<proteinExistence type="predicted"/>
<evidence type="ECO:0000256" key="1">
    <source>
        <dbReference type="ARBA" id="ARBA00022690"/>
    </source>
</evidence>
<dbReference type="InterPro" id="IPR036084">
    <property type="entry name" value="Ser_inhib-like_sf"/>
</dbReference>
<dbReference type="EMBL" id="OU900098">
    <property type="protein sequence ID" value="CAH1185589.1"/>
    <property type="molecule type" value="Genomic_DNA"/>
</dbReference>
<dbReference type="PANTHER" id="PTHR23259">
    <property type="entry name" value="RIDDLE"/>
    <property type="match status" value="1"/>
</dbReference>
<feature type="domain" description="TIL" evidence="4">
    <location>
        <begin position="163"/>
        <end position="224"/>
    </location>
</feature>
<evidence type="ECO:0000256" key="3">
    <source>
        <dbReference type="SAM" id="SignalP"/>
    </source>
</evidence>
<name>A0A9P0GW47_PHYSR</name>
<evidence type="ECO:0000313" key="6">
    <source>
        <dbReference type="Proteomes" id="UP001153712"/>
    </source>
</evidence>
<dbReference type="InterPro" id="IPR051368">
    <property type="entry name" value="SerProtInhib-TIL_Domain"/>
</dbReference>
<protein>
    <recommendedName>
        <fullName evidence="4">TIL domain-containing protein</fullName>
    </recommendedName>
</protein>
<feature type="domain" description="TIL" evidence="4">
    <location>
        <begin position="232"/>
        <end position="293"/>
    </location>
</feature>
<evidence type="ECO:0000259" key="4">
    <source>
        <dbReference type="Pfam" id="PF01826"/>
    </source>
</evidence>
<feature type="signal peptide" evidence="3">
    <location>
        <begin position="1"/>
        <end position="19"/>
    </location>
</feature>
<reference evidence="5" key="1">
    <citation type="submission" date="2022-01" db="EMBL/GenBank/DDBJ databases">
        <authorList>
            <person name="King R."/>
        </authorList>
    </citation>
    <scope>NUCLEOTIDE SEQUENCE</scope>
</reference>
<dbReference type="InterPro" id="IPR002919">
    <property type="entry name" value="TIL_dom"/>
</dbReference>
<feature type="domain" description="TIL" evidence="4">
    <location>
        <begin position="370"/>
        <end position="431"/>
    </location>
</feature>
<evidence type="ECO:0000313" key="5">
    <source>
        <dbReference type="EMBL" id="CAH1185589.1"/>
    </source>
</evidence>
<sequence length="507" mass="55983">MQVLYGILLICGFTATALAKPPKPDYCDGRHEVLNECASSCTAEPSCNDVFPQPTGICNKMCVRRCECDVDNGYVRNFATGKCVRIDKCPANDYCDGRHEVLNECASSCIAEPSCLDPYPQPVGVCNLMCIKRCECDVDNGYVRDLDTGRCIRKDKCPATCNCGFGEVFNECASSCLAEPTCQDPTPDQEGLCTYQCVQRCECDASKGYIRDKDTDRCVLRNDCPVPCADTCGFGEVFNDCASNCLAEPTCQDPTPDHEGICTYQCVQRCECDASKGYIRDRDTGRCVLRNDCPVPCADTCGFGEVFNDCASNCLAEPTCQDPTPDHEGICTYQCVQRCECDASKGYIRDRDTGICVLRNDCPVPCADTCGFGEVFNDCASNCLAEPTCQDPTPDQEGFCTYQCVQRCECDASKGYIRDRDTGICVLRNDCPVPCAGECPDNEHIGCETCCPESVETCQNRNPKPCKKMCTTICKWGCQCDEGYIRDEISNRCVRPYQCPNYFLHHF</sequence>
<evidence type="ECO:0000256" key="2">
    <source>
        <dbReference type="ARBA" id="ARBA00023157"/>
    </source>
</evidence>
<dbReference type="Pfam" id="PF01826">
    <property type="entry name" value="TIL"/>
    <property type="match status" value="6"/>
</dbReference>
<dbReference type="GO" id="GO:0030414">
    <property type="term" value="F:peptidase inhibitor activity"/>
    <property type="evidence" value="ECO:0007669"/>
    <property type="project" value="UniProtKB-KW"/>
</dbReference>
<dbReference type="OrthoDB" id="6781148at2759"/>
<keyword evidence="3" id="KW-0732">Signal</keyword>
<feature type="chain" id="PRO_5040209795" description="TIL domain-containing protein" evidence="3">
    <location>
        <begin position="20"/>
        <end position="507"/>
    </location>
</feature>
<keyword evidence="6" id="KW-1185">Reference proteome</keyword>
<dbReference type="SUPFAM" id="SSF57567">
    <property type="entry name" value="Serine protease inhibitors"/>
    <property type="match status" value="4"/>
</dbReference>
<keyword evidence="2" id="KW-1015">Disulfide bond</keyword>
<dbReference type="AlphaFoldDB" id="A0A9P0GW47"/>
<dbReference type="Proteomes" id="UP001153712">
    <property type="component" value="Chromosome 5"/>
</dbReference>